<sequence>MHLPRRAVVVVLAAVLAVIATITVSTTVASADAPALTWGPCPDGPGAVGMECATLDVPVDPADPDGRTITLALGRLPATGTAEGSVLVNFGGPGAPGIPMLRDQAAESFAALRARMDVVTWDTRGYGGLFGGRSTGLDCDFRSLARPTPPFPADQAAFDAITEANRAVAQACRDTDPVLFDHMDSASHAHDMEAIRRALGQERLTFYGASYGGMFAQAYARLFPDRVRAMVLDGTANHSTADWDAEVDEQARDGEEVFDRFVAWCAAEPACALHGTDVRARWLAVVAAADREPLPVPGTDIRYTGRDLQGLLRFTFLAGPPEWPAMAAAVVTAEGGDGSGFVPERGNPYPVVSTVGLTECQEIPGYDDHRDMVGTVERVRAVGPALGVSMPIVAHVLTCAGWPAPLANPPAPLPDGLPPLLGLGTWTDFPGTERAVRQVPGSVAVRHDGPGHVLYRTGNACAIEVADRYLTDLELPEPGTTC</sequence>
<protein>
    <submittedName>
        <fullName evidence="6">Alpha/beta fold hydrolase</fullName>
    </submittedName>
</protein>
<feature type="domain" description="AB hydrolase-1" evidence="4">
    <location>
        <begin position="101"/>
        <end position="274"/>
    </location>
</feature>
<dbReference type="SUPFAM" id="SSF53474">
    <property type="entry name" value="alpha/beta-Hydrolases"/>
    <property type="match status" value="1"/>
</dbReference>
<dbReference type="Pfam" id="PF08386">
    <property type="entry name" value="Abhydrolase_4"/>
    <property type="match status" value="1"/>
</dbReference>
<evidence type="ECO:0000256" key="3">
    <source>
        <dbReference type="SAM" id="SignalP"/>
    </source>
</evidence>
<feature type="signal peptide" evidence="3">
    <location>
        <begin position="1"/>
        <end position="31"/>
    </location>
</feature>
<dbReference type="Pfam" id="PF00561">
    <property type="entry name" value="Abhydrolase_1"/>
    <property type="match status" value="1"/>
</dbReference>
<dbReference type="RefSeq" id="WP_252436570.1">
    <property type="nucleotide sequence ID" value="NZ_JAGSOV010000015.1"/>
</dbReference>
<comment type="caution">
    <text evidence="6">The sequence shown here is derived from an EMBL/GenBank/DDBJ whole genome shotgun (WGS) entry which is preliminary data.</text>
</comment>
<dbReference type="Gene3D" id="3.40.50.1820">
    <property type="entry name" value="alpha/beta hydrolase"/>
    <property type="match status" value="1"/>
</dbReference>
<dbReference type="PANTHER" id="PTHR43248:SF25">
    <property type="entry name" value="AB HYDROLASE-1 DOMAIN-CONTAINING PROTEIN-RELATED"/>
    <property type="match status" value="1"/>
</dbReference>
<accession>A0ABT0ZVU8</accession>
<evidence type="ECO:0000259" key="5">
    <source>
        <dbReference type="Pfam" id="PF08386"/>
    </source>
</evidence>
<feature type="domain" description="Peptidase S33 tripeptidyl aminopeptidase-like C-terminal" evidence="5">
    <location>
        <begin position="392"/>
        <end position="482"/>
    </location>
</feature>
<dbReference type="InterPro" id="IPR013595">
    <property type="entry name" value="Pept_S33_TAP-like_C"/>
</dbReference>
<keyword evidence="3" id="KW-0732">Signal</keyword>
<keyword evidence="2 6" id="KW-0378">Hydrolase</keyword>
<gene>
    <name evidence="6" type="ORF">KDL28_07340</name>
</gene>
<evidence type="ECO:0000256" key="1">
    <source>
        <dbReference type="ARBA" id="ARBA00010088"/>
    </source>
</evidence>
<proteinExistence type="inferred from homology"/>
<organism evidence="6 7">
    <name type="scientific">Pseudonocardia humida</name>
    <dbReference type="NCBI Taxonomy" id="2800819"/>
    <lineage>
        <taxon>Bacteria</taxon>
        <taxon>Bacillati</taxon>
        <taxon>Actinomycetota</taxon>
        <taxon>Actinomycetes</taxon>
        <taxon>Pseudonocardiales</taxon>
        <taxon>Pseudonocardiaceae</taxon>
        <taxon>Pseudonocardia</taxon>
    </lineage>
</organism>
<dbReference type="InterPro" id="IPR051601">
    <property type="entry name" value="Serine_prot/Carboxylest_S33"/>
</dbReference>
<dbReference type="GO" id="GO:0016787">
    <property type="term" value="F:hydrolase activity"/>
    <property type="evidence" value="ECO:0007669"/>
    <property type="project" value="UniProtKB-KW"/>
</dbReference>
<evidence type="ECO:0000256" key="2">
    <source>
        <dbReference type="ARBA" id="ARBA00022801"/>
    </source>
</evidence>
<reference evidence="6" key="1">
    <citation type="submission" date="2021-04" db="EMBL/GenBank/DDBJ databases">
        <title>Pseudonocardia sp. nov., isolated from sandy soil of mangrove forest.</title>
        <authorList>
            <person name="Zan Z."/>
            <person name="Huang R."/>
            <person name="Liu W."/>
        </authorList>
    </citation>
    <scope>NUCLEOTIDE SEQUENCE</scope>
    <source>
        <strain evidence="6">S2-4</strain>
    </source>
</reference>
<comment type="similarity">
    <text evidence="1">Belongs to the peptidase S33 family.</text>
</comment>
<name>A0ABT0ZVU8_9PSEU</name>
<keyword evidence="7" id="KW-1185">Reference proteome</keyword>
<dbReference type="InterPro" id="IPR000073">
    <property type="entry name" value="AB_hydrolase_1"/>
</dbReference>
<dbReference type="PANTHER" id="PTHR43248">
    <property type="entry name" value="2-SUCCINYL-6-HYDROXY-2,4-CYCLOHEXADIENE-1-CARBOXYLATE SYNTHASE"/>
    <property type="match status" value="1"/>
</dbReference>
<evidence type="ECO:0000313" key="6">
    <source>
        <dbReference type="EMBL" id="MCO1654870.1"/>
    </source>
</evidence>
<feature type="chain" id="PRO_5046780883" evidence="3">
    <location>
        <begin position="32"/>
        <end position="482"/>
    </location>
</feature>
<evidence type="ECO:0000259" key="4">
    <source>
        <dbReference type="Pfam" id="PF00561"/>
    </source>
</evidence>
<dbReference type="InterPro" id="IPR029058">
    <property type="entry name" value="AB_hydrolase_fold"/>
</dbReference>
<dbReference type="Proteomes" id="UP001165283">
    <property type="component" value="Unassembled WGS sequence"/>
</dbReference>
<evidence type="ECO:0000313" key="7">
    <source>
        <dbReference type="Proteomes" id="UP001165283"/>
    </source>
</evidence>
<dbReference type="EMBL" id="JAGSOV010000015">
    <property type="protein sequence ID" value="MCO1654870.1"/>
    <property type="molecule type" value="Genomic_DNA"/>
</dbReference>